<evidence type="ECO:0008006" key="6">
    <source>
        <dbReference type="Google" id="ProtNLM"/>
    </source>
</evidence>
<organism evidence="4 5">
    <name type="scientific">Sporothrix curviconia</name>
    <dbReference type="NCBI Taxonomy" id="1260050"/>
    <lineage>
        <taxon>Eukaryota</taxon>
        <taxon>Fungi</taxon>
        <taxon>Dikarya</taxon>
        <taxon>Ascomycota</taxon>
        <taxon>Pezizomycotina</taxon>
        <taxon>Sordariomycetes</taxon>
        <taxon>Sordariomycetidae</taxon>
        <taxon>Ophiostomatales</taxon>
        <taxon>Ophiostomataceae</taxon>
        <taxon>Sporothrix</taxon>
    </lineage>
</organism>
<evidence type="ECO:0000259" key="2">
    <source>
        <dbReference type="PROSITE" id="PS50404"/>
    </source>
</evidence>
<accession>A0ABP0CH51</accession>
<dbReference type="Gene3D" id="3.40.30.10">
    <property type="entry name" value="Glutaredoxin"/>
    <property type="match status" value="1"/>
</dbReference>
<evidence type="ECO:0000259" key="3">
    <source>
        <dbReference type="PROSITE" id="PS50405"/>
    </source>
</evidence>
<dbReference type="SFLD" id="SFLDG00358">
    <property type="entry name" value="Main_(cytGST)"/>
    <property type="match status" value="1"/>
</dbReference>
<dbReference type="InterPro" id="IPR040079">
    <property type="entry name" value="Glutathione_S-Trfase"/>
</dbReference>
<dbReference type="CDD" id="cd03057">
    <property type="entry name" value="GST_N_Beta"/>
    <property type="match status" value="1"/>
</dbReference>
<feature type="domain" description="GST C-terminal" evidence="3">
    <location>
        <begin position="95"/>
        <end position="221"/>
    </location>
</feature>
<dbReference type="SUPFAM" id="SSF52833">
    <property type="entry name" value="Thioredoxin-like"/>
    <property type="match status" value="1"/>
</dbReference>
<reference evidence="4 5" key="1">
    <citation type="submission" date="2024-01" db="EMBL/GenBank/DDBJ databases">
        <authorList>
            <person name="Allen C."/>
            <person name="Tagirdzhanova G."/>
        </authorList>
    </citation>
    <scope>NUCLEOTIDE SEQUENCE [LARGE SCALE GENOMIC DNA]</scope>
</reference>
<sequence>MTPELTLYHAKHACSTVVQCLLEDVDLPFKVVHMRMGPKGLQSVDGSLSHKQYLEIHPSGYVPCLVTDGQVITEMPAVLSYVASLVPEKHLLGDSILEQAWVFSWTAWLSGTLHGRGFGALFKPGRFSDDPTTHHAIQARGFRFVTECYTLIEQRLQGRDYPVGEHETIVDFNLLIFYLWGLEQSIDMATEYPNYHKLFTRMSEKKAVSKVEGFVRPALVFHPDRE</sequence>
<dbReference type="SFLD" id="SFLDS00019">
    <property type="entry name" value="Glutathione_Transferase_(cytos"/>
    <property type="match status" value="1"/>
</dbReference>
<dbReference type="PROSITE" id="PS50404">
    <property type="entry name" value="GST_NTER"/>
    <property type="match status" value="1"/>
</dbReference>
<dbReference type="Gene3D" id="1.20.1050.10">
    <property type="match status" value="1"/>
</dbReference>
<comment type="similarity">
    <text evidence="1">Belongs to the GST superfamily.</text>
</comment>
<dbReference type="SUPFAM" id="SSF47616">
    <property type="entry name" value="GST C-terminal domain-like"/>
    <property type="match status" value="1"/>
</dbReference>
<dbReference type="EMBL" id="CAWUHB010000056">
    <property type="protein sequence ID" value="CAK7230957.1"/>
    <property type="molecule type" value="Genomic_DNA"/>
</dbReference>
<protein>
    <recommendedName>
        <fullName evidence="6">Glutathione S-transferase</fullName>
    </recommendedName>
</protein>
<proteinExistence type="inferred from homology"/>
<gene>
    <name evidence="4" type="ORF">SCUCBS95973_007749</name>
</gene>
<dbReference type="InterPro" id="IPR004046">
    <property type="entry name" value="GST_C"/>
</dbReference>
<dbReference type="PANTHER" id="PTHR44051">
    <property type="entry name" value="GLUTATHIONE S-TRANSFERASE-RELATED"/>
    <property type="match status" value="1"/>
</dbReference>
<evidence type="ECO:0000313" key="5">
    <source>
        <dbReference type="Proteomes" id="UP001642405"/>
    </source>
</evidence>
<dbReference type="Proteomes" id="UP001642405">
    <property type="component" value="Unassembled WGS sequence"/>
</dbReference>
<dbReference type="InterPro" id="IPR004045">
    <property type="entry name" value="Glutathione_S-Trfase_N"/>
</dbReference>
<evidence type="ECO:0000313" key="4">
    <source>
        <dbReference type="EMBL" id="CAK7230957.1"/>
    </source>
</evidence>
<dbReference type="Pfam" id="PF13409">
    <property type="entry name" value="GST_N_2"/>
    <property type="match status" value="1"/>
</dbReference>
<dbReference type="Pfam" id="PF00043">
    <property type="entry name" value="GST_C"/>
    <property type="match status" value="1"/>
</dbReference>
<feature type="domain" description="GST N-terminal" evidence="2">
    <location>
        <begin position="2"/>
        <end position="90"/>
    </location>
</feature>
<dbReference type="PROSITE" id="PS50405">
    <property type="entry name" value="GST_CTER"/>
    <property type="match status" value="1"/>
</dbReference>
<dbReference type="InterPro" id="IPR010987">
    <property type="entry name" value="Glutathione-S-Trfase_C-like"/>
</dbReference>
<name>A0ABP0CH51_9PEZI</name>
<keyword evidence="5" id="KW-1185">Reference proteome</keyword>
<dbReference type="PANTHER" id="PTHR44051:SF8">
    <property type="entry name" value="GLUTATHIONE S-TRANSFERASE GSTA"/>
    <property type="match status" value="1"/>
</dbReference>
<dbReference type="InterPro" id="IPR036282">
    <property type="entry name" value="Glutathione-S-Trfase_C_sf"/>
</dbReference>
<evidence type="ECO:0000256" key="1">
    <source>
        <dbReference type="ARBA" id="ARBA00007409"/>
    </source>
</evidence>
<comment type="caution">
    <text evidence="4">The sequence shown here is derived from an EMBL/GenBank/DDBJ whole genome shotgun (WGS) entry which is preliminary data.</text>
</comment>
<dbReference type="InterPro" id="IPR036249">
    <property type="entry name" value="Thioredoxin-like_sf"/>
</dbReference>